<evidence type="ECO:0000313" key="1">
    <source>
        <dbReference type="EMBL" id="ADE58554.1"/>
    </source>
</evidence>
<name>D5A7Q7_DROME</name>
<protein>
    <submittedName>
        <fullName evidence="1">MIP21019p</fullName>
    </submittedName>
</protein>
<feature type="non-terminal residue" evidence="1">
    <location>
        <position position="1"/>
    </location>
</feature>
<reference evidence="1" key="1">
    <citation type="submission" date="2010-04" db="EMBL/GenBank/DDBJ databases">
        <authorList>
            <person name="Carlson J."/>
            <person name="Booth B."/>
            <person name="Frise E."/>
            <person name="Sandler J."/>
            <person name="Wan K."/>
            <person name="Yu C."/>
            <person name="Celniker S."/>
        </authorList>
    </citation>
    <scope>NUCLEOTIDE SEQUENCE</scope>
</reference>
<proteinExistence type="evidence at transcript level"/>
<accession>D5A7Q7</accession>
<organism evidence="1">
    <name type="scientific">Drosophila melanogaster</name>
    <name type="common">Fruit fly</name>
    <dbReference type="NCBI Taxonomy" id="7227"/>
    <lineage>
        <taxon>Eukaryota</taxon>
        <taxon>Metazoa</taxon>
        <taxon>Ecdysozoa</taxon>
        <taxon>Arthropoda</taxon>
        <taxon>Hexapoda</taxon>
        <taxon>Insecta</taxon>
        <taxon>Pterygota</taxon>
        <taxon>Neoptera</taxon>
        <taxon>Endopterygota</taxon>
        <taxon>Diptera</taxon>
        <taxon>Brachycera</taxon>
        <taxon>Muscomorpha</taxon>
        <taxon>Ephydroidea</taxon>
        <taxon>Drosophilidae</taxon>
        <taxon>Drosophila</taxon>
        <taxon>Sophophora</taxon>
    </lineage>
</organism>
<dbReference type="AlphaFoldDB" id="D5A7Q7"/>
<dbReference type="EMBL" id="BT122184">
    <property type="protein sequence ID" value="ADE58554.1"/>
    <property type="molecule type" value="mRNA"/>
</dbReference>
<sequence>FRKLYKRSGFNLIYFGINLFAVKYFGQKQNQNAVMFSGNFVDLKTYDLMHLNSTNAVHWPIVIRTCLKFCKHIPNGIELSLYC</sequence>